<dbReference type="EMBL" id="JRES01000089">
    <property type="protein sequence ID" value="KNC34217.1"/>
    <property type="molecule type" value="Genomic_DNA"/>
</dbReference>
<evidence type="ECO:0000256" key="2">
    <source>
        <dbReference type="ARBA" id="ARBA00010701"/>
    </source>
</evidence>
<comment type="caution">
    <text evidence="7">The sequence shown here is derived from an EMBL/GenBank/DDBJ whole genome shotgun (WGS) entry which is preliminary data.</text>
</comment>
<comment type="similarity">
    <text evidence="2 4">Belongs to the AB hydrolase superfamily. Lipase family.</text>
</comment>
<keyword evidence="5" id="KW-0732">Signal</keyword>
<dbReference type="Pfam" id="PF00151">
    <property type="entry name" value="Lipase"/>
    <property type="match status" value="1"/>
</dbReference>
<dbReference type="InterPro" id="IPR029058">
    <property type="entry name" value="AB_hydrolase_fold"/>
</dbReference>
<proteinExistence type="inferred from homology"/>
<dbReference type="SUPFAM" id="SSF53474">
    <property type="entry name" value="alpha/beta-Hydrolases"/>
    <property type="match status" value="1"/>
</dbReference>
<evidence type="ECO:0000256" key="3">
    <source>
        <dbReference type="ARBA" id="ARBA00022525"/>
    </source>
</evidence>
<sequence length="359" mass="40737">MWQKCKILIYFTTIVVSANSASIEKIQQENIEILNESEAPVHEGVMSLFDGINPSDTTIHVLTLNNQSVELPIRSLSELRDFDINPKRKTLLYINGFYTADTFFSIQSHLHMLQSRRRELNVIIVNFAKDIQQLYYAIRHHLTLQGYFVAKILEVLIENGIDPKDITVAGHSVGANVAALGISTYSEEYFNNYKQISIIGQLIAIDPCSYICGSSDLYVRRNISSRVVVIHGEGNVFGVRSPMGSIDIYPNGIGYYPKRRLQPGCNTSVCSHMYPFLLFMEALVEEVNITAVKCESWLQFREQNCDYTNTVELGITYPDMAKGLYFCVTQSSPPFTLKEQGLKYISRNYESDPTDEFLV</sequence>
<evidence type="ECO:0000256" key="1">
    <source>
        <dbReference type="ARBA" id="ARBA00004613"/>
    </source>
</evidence>
<dbReference type="GO" id="GO:0016042">
    <property type="term" value="P:lipid catabolic process"/>
    <property type="evidence" value="ECO:0007669"/>
    <property type="project" value="TreeGrafter"/>
</dbReference>
<dbReference type="GO" id="GO:0005615">
    <property type="term" value="C:extracellular space"/>
    <property type="evidence" value="ECO:0007669"/>
    <property type="project" value="TreeGrafter"/>
</dbReference>
<feature type="chain" id="PRO_5005536842" description="Lipase domain-containing protein" evidence="5">
    <location>
        <begin position="21"/>
        <end position="359"/>
    </location>
</feature>
<evidence type="ECO:0000313" key="8">
    <source>
        <dbReference type="Proteomes" id="UP000037069"/>
    </source>
</evidence>
<gene>
    <name evidence="7" type="ORF">FF38_00002</name>
</gene>
<dbReference type="InterPro" id="IPR013818">
    <property type="entry name" value="Lipase"/>
</dbReference>
<comment type="subcellular location">
    <subcellularLocation>
        <location evidence="1">Secreted</location>
    </subcellularLocation>
</comment>
<dbReference type="OMA" id="VMTITNQ"/>
<dbReference type="InterPro" id="IPR000734">
    <property type="entry name" value="TAG_lipase"/>
</dbReference>
<dbReference type="STRING" id="7375.A0A0L0CPU6"/>
<organism evidence="7 8">
    <name type="scientific">Lucilia cuprina</name>
    <name type="common">Green bottle fly</name>
    <name type="synonym">Australian sheep blowfly</name>
    <dbReference type="NCBI Taxonomy" id="7375"/>
    <lineage>
        <taxon>Eukaryota</taxon>
        <taxon>Metazoa</taxon>
        <taxon>Ecdysozoa</taxon>
        <taxon>Arthropoda</taxon>
        <taxon>Hexapoda</taxon>
        <taxon>Insecta</taxon>
        <taxon>Pterygota</taxon>
        <taxon>Neoptera</taxon>
        <taxon>Endopterygota</taxon>
        <taxon>Diptera</taxon>
        <taxon>Brachycera</taxon>
        <taxon>Muscomorpha</taxon>
        <taxon>Oestroidea</taxon>
        <taxon>Calliphoridae</taxon>
        <taxon>Luciliinae</taxon>
        <taxon>Lucilia</taxon>
    </lineage>
</organism>
<keyword evidence="3" id="KW-0964">Secreted</keyword>
<dbReference type="AlphaFoldDB" id="A0A0L0CPU6"/>
<dbReference type="GO" id="GO:0017171">
    <property type="term" value="F:serine hydrolase activity"/>
    <property type="evidence" value="ECO:0007669"/>
    <property type="project" value="TreeGrafter"/>
</dbReference>
<dbReference type="GO" id="GO:0016298">
    <property type="term" value="F:lipase activity"/>
    <property type="evidence" value="ECO:0007669"/>
    <property type="project" value="InterPro"/>
</dbReference>
<evidence type="ECO:0000256" key="4">
    <source>
        <dbReference type="RuleBase" id="RU004262"/>
    </source>
</evidence>
<evidence type="ECO:0000313" key="7">
    <source>
        <dbReference type="EMBL" id="KNC34217.1"/>
    </source>
</evidence>
<feature type="domain" description="Lipase" evidence="6">
    <location>
        <begin position="67"/>
        <end position="306"/>
    </location>
</feature>
<dbReference type="OrthoDB" id="199913at2759"/>
<reference evidence="7 8" key="1">
    <citation type="journal article" date="2015" name="Nat. Commun.">
        <title>Lucilia cuprina genome unlocks parasitic fly biology to underpin future interventions.</title>
        <authorList>
            <person name="Anstead C.A."/>
            <person name="Korhonen P.K."/>
            <person name="Young N.D."/>
            <person name="Hall R.S."/>
            <person name="Jex A.R."/>
            <person name="Murali S.C."/>
            <person name="Hughes D.S."/>
            <person name="Lee S.F."/>
            <person name="Perry T."/>
            <person name="Stroehlein A.J."/>
            <person name="Ansell B.R."/>
            <person name="Breugelmans B."/>
            <person name="Hofmann A."/>
            <person name="Qu J."/>
            <person name="Dugan S."/>
            <person name="Lee S.L."/>
            <person name="Chao H."/>
            <person name="Dinh H."/>
            <person name="Han Y."/>
            <person name="Doddapaneni H.V."/>
            <person name="Worley K.C."/>
            <person name="Muzny D.M."/>
            <person name="Ioannidis P."/>
            <person name="Waterhouse R.M."/>
            <person name="Zdobnov E.M."/>
            <person name="James P.J."/>
            <person name="Bagnall N.H."/>
            <person name="Kotze A.C."/>
            <person name="Gibbs R.A."/>
            <person name="Richards S."/>
            <person name="Batterham P."/>
            <person name="Gasser R.B."/>
        </authorList>
    </citation>
    <scope>NUCLEOTIDE SEQUENCE [LARGE SCALE GENOMIC DNA]</scope>
    <source>
        <strain evidence="7 8">LS</strain>
        <tissue evidence="7">Full body</tissue>
    </source>
</reference>
<accession>A0A0L0CPU6</accession>
<dbReference type="Gene3D" id="3.40.50.1820">
    <property type="entry name" value="alpha/beta hydrolase"/>
    <property type="match status" value="1"/>
</dbReference>
<feature type="signal peptide" evidence="5">
    <location>
        <begin position="1"/>
        <end position="20"/>
    </location>
</feature>
<evidence type="ECO:0000256" key="5">
    <source>
        <dbReference type="SAM" id="SignalP"/>
    </source>
</evidence>
<dbReference type="PANTHER" id="PTHR11610">
    <property type="entry name" value="LIPASE"/>
    <property type="match status" value="1"/>
</dbReference>
<name>A0A0L0CPU6_LUCCU</name>
<keyword evidence="8" id="KW-1185">Reference proteome</keyword>
<protein>
    <recommendedName>
        <fullName evidence="6">Lipase domain-containing protein</fullName>
    </recommendedName>
</protein>
<dbReference type="PANTHER" id="PTHR11610:SF173">
    <property type="entry name" value="LIPASE DOMAIN-CONTAINING PROTEIN-RELATED"/>
    <property type="match status" value="1"/>
</dbReference>
<dbReference type="Proteomes" id="UP000037069">
    <property type="component" value="Unassembled WGS sequence"/>
</dbReference>
<evidence type="ECO:0000259" key="6">
    <source>
        <dbReference type="Pfam" id="PF00151"/>
    </source>
</evidence>